<organism evidence="5 6">
    <name type="scientific">Wickerhamomyces ciferrii (strain ATCC 14091 / BCRC 22168 / CBS 111 / JCM 3599 / NBRC 0793 / NRRL Y-1031 F-60-10)</name>
    <name type="common">Yeast</name>
    <name type="synonym">Pichia ciferrii</name>
    <dbReference type="NCBI Taxonomy" id="1206466"/>
    <lineage>
        <taxon>Eukaryota</taxon>
        <taxon>Fungi</taxon>
        <taxon>Dikarya</taxon>
        <taxon>Ascomycota</taxon>
        <taxon>Saccharomycotina</taxon>
        <taxon>Saccharomycetes</taxon>
        <taxon>Phaffomycetales</taxon>
        <taxon>Wickerhamomycetaceae</taxon>
        <taxon>Wickerhamomyces</taxon>
    </lineage>
</organism>
<evidence type="ECO:0000313" key="5">
    <source>
        <dbReference type="EMBL" id="CCH44112.1"/>
    </source>
</evidence>
<dbReference type="HOGENOM" id="CLU_074165_0_0_1"/>
<dbReference type="EMBL" id="CAIF01000108">
    <property type="protein sequence ID" value="CCH44112.1"/>
    <property type="molecule type" value="Genomic_DNA"/>
</dbReference>
<dbReference type="FunCoup" id="K0KPM2">
    <property type="interactions" value="23"/>
</dbReference>
<keyword evidence="1" id="KW-0143">Chaperone</keyword>
<name>K0KPM2_WICCF</name>
<keyword evidence="3" id="KW-0472">Membrane</keyword>
<dbReference type="InterPro" id="IPR051938">
    <property type="entry name" value="Apopto_cytoskel_mod"/>
</dbReference>
<feature type="domain" description="J" evidence="4">
    <location>
        <begin position="30"/>
        <end position="108"/>
    </location>
</feature>
<dbReference type="PROSITE" id="PS00636">
    <property type="entry name" value="DNAJ_1"/>
    <property type="match status" value="1"/>
</dbReference>
<dbReference type="InterPro" id="IPR036869">
    <property type="entry name" value="J_dom_sf"/>
</dbReference>
<feature type="transmembrane region" description="Helical" evidence="3">
    <location>
        <begin position="167"/>
        <end position="187"/>
    </location>
</feature>
<dbReference type="PANTHER" id="PTHR44145">
    <property type="entry name" value="DNAJ HOMOLOG SUBFAMILY A MEMBER 3, MITOCHONDRIAL"/>
    <property type="match status" value="1"/>
</dbReference>
<dbReference type="InterPro" id="IPR001623">
    <property type="entry name" value="DnaJ_domain"/>
</dbReference>
<dbReference type="Gene3D" id="1.10.287.110">
    <property type="entry name" value="DnaJ domain"/>
    <property type="match status" value="1"/>
</dbReference>
<dbReference type="STRING" id="1206466.K0KPM2"/>
<dbReference type="AlphaFoldDB" id="K0KPM2"/>
<dbReference type="PANTHER" id="PTHR44145:SF3">
    <property type="entry name" value="DNAJ HOMOLOG SUBFAMILY A MEMBER 3, MITOCHONDRIAL"/>
    <property type="match status" value="1"/>
</dbReference>
<keyword evidence="6" id="KW-1185">Reference proteome</keyword>
<evidence type="ECO:0000256" key="2">
    <source>
        <dbReference type="SAM" id="MobiDB-lite"/>
    </source>
</evidence>
<dbReference type="Pfam" id="PF00226">
    <property type="entry name" value="DnaJ"/>
    <property type="match status" value="1"/>
</dbReference>
<accession>K0KPM2</accession>
<comment type="caution">
    <text evidence="5">The sequence shown here is derived from an EMBL/GenBank/DDBJ whole genome shotgun (WGS) entry which is preliminary data.</text>
</comment>
<keyword evidence="3" id="KW-0812">Transmembrane</keyword>
<dbReference type="eggNOG" id="ENOG502RYTK">
    <property type="taxonomic scope" value="Eukaryota"/>
</dbReference>
<dbReference type="SMART" id="SM00271">
    <property type="entry name" value="DnaJ"/>
    <property type="match status" value="1"/>
</dbReference>
<evidence type="ECO:0000256" key="1">
    <source>
        <dbReference type="ARBA" id="ARBA00023186"/>
    </source>
</evidence>
<sequence length="268" mass="31835">MSIRNATTIHSSSPEDPYCHSEWPSHNNPTPYDVFNLKPSEFDTKILRKKYFEIAKIYHPDISLNKNLINHKGDKLTNDHKNERFKILTNAYSILKDDKKRELYDRFKMGWNTPEPPTLRRTTQYQRPSAYANQYHNQAYWNASGWEDYENLRNMNDPALRPEKMKILAAIITFIIVTTTIQGWMILNNAEKAMIQVQKIHDDTEFELDKAYMNYGLDQSRISRLRRFLWFRTFGLYKEKDQLDSSHKENEAILKKIAGDDYDEHYAV</sequence>
<evidence type="ECO:0000313" key="6">
    <source>
        <dbReference type="Proteomes" id="UP000009328"/>
    </source>
</evidence>
<protein>
    <submittedName>
        <fullName evidence="5">J domain-containing protein 1</fullName>
    </submittedName>
</protein>
<keyword evidence="3" id="KW-1133">Transmembrane helix</keyword>
<dbReference type="CDD" id="cd06257">
    <property type="entry name" value="DnaJ"/>
    <property type="match status" value="1"/>
</dbReference>
<dbReference type="Proteomes" id="UP000009328">
    <property type="component" value="Unassembled WGS sequence"/>
</dbReference>
<feature type="compositionally biased region" description="Polar residues" evidence="2">
    <location>
        <begin position="1"/>
        <end position="14"/>
    </location>
</feature>
<reference evidence="5 6" key="1">
    <citation type="journal article" date="2012" name="Eukaryot. Cell">
        <title>Draft genome sequence of Wickerhamomyces ciferrii NRRL Y-1031 F-60-10.</title>
        <authorList>
            <person name="Schneider J."/>
            <person name="Andrea H."/>
            <person name="Blom J."/>
            <person name="Jaenicke S."/>
            <person name="Ruckert C."/>
            <person name="Schorsch C."/>
            <person name="Szczepanowski R."/>
            <person name="Farwick M."/>
            <person name="Goesmann A."/>
            <person name="Puhler A."/>
            <person name="Schaffer S."/>
            <person name="Tauch A."/>
            <person name="Kohler T."/>
            <person name="Brinkrolf K."/>
        </authorList>
    </citation>
    <scope>NUCLEOTIDE SEQUENCE [LARGE SCALE GENOMIC DNA]</scope>
    <source>
        <strain evidence="6">ATCC 14091 / BCRC 22168 / CBS 111 / JCM 3599 / NBRC 0793 / NRRL Y-1031 F-60-10</strain>
    </source>
</reference>
<dbReference type="PROSITE" id="PS50076">
    <property type="entry name" value="DNAJ_2"/>
    <property type="match status" value="1"/>
</dbReference>
<dbReference type="InterPro" id="IPR018253">
    <property type="entry name" value="DnaJ_domain_CS"/>
</dbReference>
<dbReference type="SUPFAM" id="SSF46565">
    <property type="entry name" value="Chaperone J-domain"/>
    <property type="match status" value="1"/>
</dbReference>
<feature type="region of interest" description="Disordered" evidence="2">
    <location>
        <begin position="1"/>
        <end position="23"/>
    </location>
</feature>
<evidence type="ECO:0000256" key="3">
    <source>
        <dbReference type="SAM" id="Phobius"/>
    </source>
</evidence>
<gene>
    <name evidence="5" type="ORF">BN7_3670</name>
</gene>
<evidence type="ECO:0000259" key="4">
    <source>
        <dbReference type="PROSITE" id="PS50076"/>
    </source>
</evidence>
<dbReference type="InParanoid" id="K0KPM2"/>
<proteinExistence type="predicted"/>